<evidence type="ECO:0008006" key="3">
    <source>
        <dbReference type="Google" id="ProtNLM"/>
    </source>
</evidence>
<reference evidence="1 2" key="1">
    <citation type="submission" date="2019-08" db="EMBL/GenBank/DDBJ databases">
        <title>Bacillus genomes from the desert of Cuatro Cienegas, Coahuila.</title>
        <authorList>
            <person name="Olmedo-Alvarez G."/>
        </authorList>
    </citation>
    <scope>NUCLEOTIDE SEQUENCE [LARGE SCALE GENOMIC DNA]</scope>
    <source>
        <strain evidence="1 2">CH37_1T</strain>
    </source>
</reference>
<dbReference type="InterPro" id="IPR028978">
    <property type="entry name" value="Chorismate_lyase_/UTRA_dom_sf"/>
</dbReference>
<accession>A0A5D4SFS5</accession>
<comment type="caution">
    <text evidence="1">The sequence shown here is derived from an EMBL/GenBank/DDBJ whole genome shotgun (WGS) entry which is preliminary data.</text>
</comment>
<proteinExistence type="predicted"/>
<dbReference type="SUPFAM" id="SSF64288">
    <property type="entry name" value="Chorismate lyase-like"/>
    <property type="match status" value="1"/>
</dbReference>
<dbReference type="AlphaFoldDB" id="A0A5D4SFS5"/>
<protein>
    <recommendedName>
        <fullName evidence="3">DUF98 domain-containing protein</fullName>
    </recommendedName>
</protein>
<evidence type="ECO:0000313" key="2">
    <source>
        <dbReference type="Proteomes" id="UP000323732"/>
    </source>
</evidence>
<name>A0A5D4SFS5_9BACI</name>
<dbReference type="RefSeq" id="WP_338120353.1">
    <property type="nucleotide sequence ID" value="NZ_VTES01000006.1"/>
</dbReference>
<organism evidence="1 2">
    <name type="scientific">Bacillus infantis</name>
    <dbReference type="NCBI Taxonomy" id="324767"/>
    <lineage>
        <taxon>Bacteria</taxon>
        <taxon>Bacillati</taxon>
        <taxon>Bacillota</taxon>
        <taxon>Bacilli</taxon>
        <taxon>Bacillales</taxon>
        <taxon>Bacillaceae</taxon>
        <taxon>Bacillus</taxon>
    </lineage>
</organism>
<evidence type="ECO:0000313" key="1">
    <source>
        <dbReference type="EMBL" id="TYS60646.1"/>
    </source>
</evidence>
<sequence length="108" mass="12634">MVVERLSDLYLDDSLKISTNRVLFKTANNPKLIEEIFNGRVPLGKIISSLNLPHIRKINKIGNIKTIFDHEVRVCAFKEYVIYLHSEPQFIITEIFNPDYILPIYEDK</sequence>
<dbReference type="Proteomes" id="UP000323732">
    <property type="component" value="Unassembled WGS sequence"/>
</dbReference>
<gene>
    <name evidence="1" type="ORF">FZD47_20780</name>
</gene>
<dbReference type="Gene3D" id="3.40.1410.10">
    <property type="entry name" value="Chorismate lyase-like"/>
    <property type="match status" value="1"/>
</dbReference>
<dbReference type="EMBL" id="VTES01000006">
    <property type="protein sequence ID" value="TYS60646.1"/>
    <property type="molecule type" value="Genomic_DNA"/>
</dbReference>